<reference evidence="1 2" key="1">
    <citation type="submission" date="2019-03" db="EMBL/GenBank/DDBJ databases">
        <title>Genomic Encyclopedia of Type Strains, Phase IV (KMG-IV): sequencing the most valuable type-strain genomes for metagenomic binning, comparative biology and taxonomic classification.</title>
        <authorList>
            <person name="Goeker M."/>
        </authorList>
    </citation>
    <scope>NUCLEOTIDE SEQUENCE [LARGE SCALE GENOMIC DNA]</scope>
    <source>
        <strain evidence="1 2">DSM 25894</strain>
    </source>
</reference>
<evidence type="ECO:0000313" key="2">
    <source>
        <dbReference type="Proteomes" id="UP000294650"/>
    </source>
</evidence>
<evidence type="ECO:0000313" key="1">
    <source>
        <dbReference type="EMBL" id="TCT23367.1"/>
    </source>
</evidence>
<dbReference type="Proteomes" id="UP000294650">
    <property type="component" value="Unassembled WGS sequence"/>
</dbReference>
<dbReference type="AlphaFoldDB" id="A0A4R3N4Q5"/>
<sequence>MNAQANQLRRAVEERKRILINRLQAWDYFHTPDGKNVETLTLTELEQIYENVKFKKESEGGGKDERQVC</sequence>
<gene>
    <name evidence="1" type="ORF">EDD68_10781</name>
</gene>
<organism evidence="1 2">
    <name type="scientific">Melghiribacillus thermohalophilus</name>
    <dbReference type="NCBI Taxonomy" id="1324956"/>
    <lineage>
        <taxon>Bacteria</taxon>
        <taxon>Bacillati</taxon>
        <taxon>Bacillota</taxon>
        <taxon>Bacilli</taxon>
        <taxon>Bacillales</taxon>
        <taxon>Bacillaceae</taxon>
        <taxon>Melghiribacillus</taxon>
    </lineage>
</organism>
<proteinExistence type="predicted"/>
<keyword evidence="2" id="KW-1185">Reference proteome</keyword>
<dbReference type="InterPro" id="IPR025072">
    <property type="entry name" value="Fur_reg_FbpA"/>
</dbReference>
<dbReference type="RefSeq" id="WP_165902096.1">
    <property type="nucleotide sequence ID" value="NZ_SMAN01000007.1"/>
</dbReference>
<name>A0A4R3N4Q5_9BACI</name>
<dbReference type="EMBL" id="SMAN01000007">
    <property type="protein sequence ID" value="TCT23367.1"/>
    <property type="molecule type" value="Genomic_DNA"/>
</dbReference>
<comment type="caution">
    <text evidence="1">The sequence shown here is derived from an EMBL/GenBank/DDBJ whole genome shotgun (WGS) entry which is preliminary data.</text>
</comment>
<dbReference type="Pfam" id="PF13076">
    <property type="entry name" value="Fur_reg_FbpA"/>
    <property type="match status" value="1"/>
</dbReference>
<accession>A0A4R3N4Q5</accession>
<protein>
    <submittedName>
        <fullName evidence="1">Fur-regulated basic protein A</fullName>
    </submittedName>
</protein>